<dbReference type="SUPFAM" id="SSF103039">
    <property type="entry name" value="CheC-like"/>
    <property type="match status" value="1"/>
</dbReference>
<evidence type="ECO:0000313" key="3">
    <source>
        <dbReference type="Proteomes" id="UP000437748"/>
    </source>
</evidence>
<evidence type="ECO:0000256" key="1">
    <source>
        <dbReference type="ARBA" id="ARBA00022500"/>
    </source>
</evidence>
<dbReference type="CDD" id="cd17910">
    <property type="entry name" value="CheC_ClassII"/>
    <property type="match status" value="1"/>
</dbReference>
<dbReference type="GO" id="GO:0006935">
    <property type="term" value="P:chemotaxis"/>
    <property type="evidence" value="ECO:0007669"/>
    <property type="project" value="UniProtKB-KW"/>
</dbReference>
<dbReference type="Proteomes" id="UP000437748">
    <property type="component" value="Unassembled WGS sequence"/>
</dbReference>
<evidence type="ECO:0008006" key="4">
    <source>
        <dbReference type="Google" id="ProtNLM"/>
    </source>
</evidence>
<dbReference type="OrthoDB" id="274823at2"/>
<dbReference type="RefSeq" id="WP_153420663.1">
    <property type="nucleotide sequence ID" value="NZ_WFLM01000004.1"/>
</dbReference>
<protein>
    <recommendedName>
        <fullName evidence="4">CheC-like protein domain-containing protein</fullName>
    </recommendedName>
</protein>
<reference evidence="2 3" key="1">
    <citation type="submission" date="2019-10" db="EMBL/GenBank/DDBJ databases">
        <title>New species of Slilvanegrellaceae.</title>
        <authorList>
            <person name="Pitt A."/>
            <person name="Hahn M.W."/>
        </authorList>
    </citation>
    <scope>NUCLEOTIDE SEQUENCE [LARGE SCALE GENOMIC DNA]</scope>
    <source>
        <strain evidence="2 3">SP-Ram-0.45-NSY-1</strain>
    </source>
</reference>
<gene>
    <name evidence="2" type="ORF">GCL60_10420</name>
</gene>
<dbReference type="EMBL" id="WFLM01000004">
    <property type="protein sequence ID" value="KAB8037582.1"/>
    <property type="molecule type" value="Genomic_DNA"/>
</dbReference>
<dbReference type="InterPro" id="IPR028976">
    <property type="entry name" value="CheC-like_sf"/>
</dbReference>
<evidence type="ECO:0000313" key="2">
    <source>
        <dbReference type="EMBL" id="KAB8037582.1"/>
    </source>
</evidence>
<dbReference type="Gene3D" id="3.40.1550.10">
    <property type="entry name" value="CheC-like"/>
    <property type="match status" value="1"/>
</dbReference>
<accession>A0A6N6VQG4</accession>
<proteinExistence type="predicted"/>
<keyword evidence="3" id="KW-1185">Reference proteome</keyword>
<sequence>MSLLTEIQEDIIKELFNRGVGKAAKIISEMLSSQIVLSVPKLNQGSLNELATELIDKKTIGIKQKFEGEYQGDAMILYDHGSCLEVISSLLGYDELPQEFGNFERETLSEFGNIILSSCLCEFEKALECKFLTSAPKVISGNFPDDFIFSKNNNEEFMLLNMIFSLSNSLSLGRISLFINRDDIKDIAPKLDKYFERIISS</sequence>
<keyword evidence="1" id="KW-0145">Chemotaxis</keyword>
<dbReference type="AlphaFoldDB" id="A0A6N6VQG4"/>
<comment type="caution">
    <text evidence="2">The sequence shown here is derived from an EMBL/GenBank/DDBJ whole genome shotgun (WGS) entry which is preliminary data.</text>
</comment>
<name>A0A6N6VQG4_9BACT</name>
<organism evidence="2 3">
    <name type="scientific">Silvanigrella paludirubra</name>
    <dbReference type="NCBI Taxonomy" id="2499159"/>
    <lineage>
        <taxon>Bacteria</taxon>
        <taxon>Pseudomonadati</taxon>
        <taxon>Bdellovibrionota</taxon>
        <taxon>Oligoflexia</taxon>
        <taxon>Silvanigrellales</taxon>
        <taxon>Silvanigrellaceae</taxon>
        <taxon>Silvanigrella</taxon>
    </lineage>
</organism>